<dbReference type="InterPro" id="IPR014054">
    <property type="entry name" value="Phage_regulatory_Rha"/>
</dbReference>
<keyword evidence="1" id="KW-1133">Transmembrane helix</keyword>
<proteinExistence type="predicted"/>
<dbReference type="Proteomes" id="UP001626536">
    <property type="component" value="Chromosome"/>
</dbReference>
<sequence length="110" mass="11705">MSSLEIAGLTGKRHADVLRDTRKMLNELGIGERNFASSYLSDVCWTNYVDCAKLSASPMSVGISAMKGIRKAANTIALGLAGAAMVAAVVVRAVYVVYKVARNASLRVIK</sequence>
<keyword evidence="1" id="KW-0472">Membrane</keyword>
<evidence type="ECO:0000256" key="1">
    <source>
        <dbReference type="SAM" id="Phobius"/>
    </source>
</evidence>
<dbReference type="RefSeq" id="WP_407339350.1">
    <property type="nucleotide sequence ID" value="NZ_CP136862.1"/>
</dbReference>
<accession>A0ABZ0HRH3</accession>
<keyword evidence="3" id="KW-1185">Reference proteome</keyword>
<reference evidence="2 3" key="1">
    <citation type="submission" date="2023-10" db="EMBL/GenBank/DDBJ databases">
        <title>Novel methanotroph of the genus Methylocapsa from a subarctic wetland.</title>
        <authorList>
            <person name="Belova S.E."/>
            <person name="Oshkin I.Y."/>
            <person name="Miroshnikov K."/>
            <person name="Dedysh S.N."/>
        </authorList>
    </citation>
    <scope>NUCLEOTIDE SEQUENCE [LARGE SCALE GENOMIC DNA]</scope>
    <source>
        <strain evidence="2 3">RX1</strain>
    </source>
</reference>
<dbReference type="Pfam" id="PF09669">
    <property type="entry name" value="Phage_pRha"/>
    <property type="match status" value="1"/>
</dbReference>
<evidence type="ECO:0000313" key="2">
    <source>
        <dbReference type="EMBL" id="WOJ89904.1"/>
    </source>
</evidence>
<organism evidence="2 3">
    <name type="scientific">Methylocapsa polymorpha</name>
    <dbReference type="NCBI Taxonomy" id="3080828"/>
    <lineage>
        <taxon>Bacteria</taxon>
        <taxon>Pseudomonadati</taxon>
        <taxon>Pseudomonadota</taxon>
        <taxon>Alphaproteobacteria</taxon>
        <taxon>Hyphomicrobiales</taxon>
        <taxon>Beijerinckiaceae</taxon>
        <taxon>Methylocapsa</taxon>
    </lineage>
</organism>
<keyword evidence="1" id="KW-0812">Transmembrane</keyword>
<evidence type="ECO:0000313" key="3">
    <source>
        <dbReference type="Proteomes" id="UP001626536"/>
    </source>
</evidence>
<dbReference type="EMBL" id="CP136862">
    <property type="protein sequence ID" value="WOJ89904.1"/>
    <property type="molecule type" value="Genomic_DNA"/>
</dbReference>
<name>A0ABZ0HRH3_9HYPH</name>
<protein>
    <submittedName>
        <fullName evidence="2">Uncharacterized protein</fullName>
    </submittedName>
</protein>
<gene>
    <name evidence="2" type="ORF">RZS28_00890</name>
</gene>
<feature type="transmembrane region" description="Helical" evidence="1">
    <location>
        <begin position="76"/>
        <end position="98"/>
    </location>
</feature>